<comment type="caution">
    <text evidence="7">The sequence shown here is derived from an EMBL/GenBank/DDBJ whole genome shotgun (WGS) entry which is preliminary data.</text>
</comment>
<dbReference type="AlphaFoldDB" id="A0A0G0X4X9"/>
<name>A0A0G0X4X9_9BACT</name>
<keyword evidence="3" id="KW-0732">Signal</keyword>
<dbReference type="InterPro" id="IPR006626">
    <property type="entry name" value="PbH1"/>
</dbReference>
<feature type="region of interest" description="Disordered" evidence="4">
    <location>
        <begin position="400"/>
        <end position="426"/>
    </location>
</feature>
<protein>
    <submittedName>
        <fullName evidence="7">Secreted protein</fullName>
    </submittedName>
</protein>
<dbReference type="SMART" id="SM00710">
    <property type="entry name" value="PbH1"/>
    <property type="match status" value="6"/>
</dbReference>
<dbReference type="Gene3D" id="2.160.20.10">
    <property type="entry name" value="Single-stranded right-handed beta-helix, Pectin lyase-like"/>
    <property type="match status" value="1"/>
</dbReference>
<feature type="compositionally biased region" description="Polar residues" evidence="4">
    <location>
        <begin position="285"/>
        <end position="296"/>
    </location>
</feature>
<evidence type="ECO:0000256" key="3">
    <source>
        <dbReference type="ARBA" id="ARBA00022729"/>
    </source>
</evidence>
<evidence type="ECO:0000313" key="8">
    <source>
        <dbReference type="Proteomes" id="UP000034601"/>
    </source>
</evidence>
<dbReference type="Pfam" id="PF13229">
    <property type="entry name" value="Beta_helix"/>
    <property type="match status" value="1"/>
</dbReference>
<feature type="region of interest" description="Disordered" evidence="4">
    <location>
        <begin position="325"/>
        <end position="352"/>
    </location>
</feature>
<dbReference type="InterPro" id="IPR011050">
    <property type="entry name" value="Pectin_lyase_fold/virulence"/>
</dbReference>
<feature type="domain" description="Pel9A-like right handed beta-helix region" evidence="6">
    <location>
        <begin position="92"/>
        <end position="141"/>
    </location>
</feature>
<feature type="domain" description="Right handed beta helix" evidence="5">
    <location>
        <begin position="293"/>
        <end position="417"/>
    </location>
</feature>
<dbReference type="PANTHER" id="PTHR40088">
    <property type="entry name" value="PECTATE LYASE (EUROFUNG)"/>
    <property type="match status" value="1"/>
</dbReference>
<dbReference type="InterPro" id="IPR012334">
    <property type="entry name" value="Pectin_lyas_fold"/>
</dbReference>
<feature type="compositionally biased region" description="Polar residues" evidence="4">
    <location>
        <begin position="401"/>
        <end position="426"/>
    </location>
</feature>
<dbReference type="GO" id="GO:0016837">
    <property type="term" value="F:carbon-oxygen lyase activity, acting on polysaccharides"/>
    <property type="evidence" value="ECO:0007669"/>
    <property type="project" value="TreeGrafter"/>
</dbReference>
<evidence type="ECO:0000259" key="5">
    <source>
        <dbReference type="Pfam" id="PF13229"/>
    </source>
</evidence>
<dbReference type="PATRIC" id="fig|1618424.3.peg.841"/>
<dbReference type="InterPro" id="IPR039448">
    <property type="entry name" value="Beta_helix"/>
</dbReference>
<dbReference type="PANTHER" id="PTHR40088:SF2">
    <property type="entry name" value="SECRETED SUGAR HYDROLASE"/>
    <property type="match status" value="1"/>
</dbReference>
<sequence>MKYFFLGRLKKISASSAKYSLILISTVISTLLLQQIIFRTGADAQEAATQNITTTGTVVVNASTVIINSSNIVQATPTTTLSAAAQPVSAPTALKSYYINPSGSDENNGLSADKPFKTIQKAVDLAQGGETIALAPGTYSQDIITKRNGTSDKPIIISGPKEAVIKGGGKGRIFEINHDSITLRGFTIDGLFGSSSSSSGYRDKLLYVQGKETKSGVTGLKVLGMTLKNAGGECIRLRYFAQNNEIAGNTITNCGVYDFKFNGGGKNGEGIYIGTAPEQLGDGKNPTSDPDQSNGNFIHDNTIDTQGNECVDIKEAASANMMENNKCTGQKDSNSGGMDSRGEGNTFKNNEIYGNSGAGIRLGGDKETQGINNNIYQNIIKNNKSGGIKFQRTPQGKVCDNNMSTNDGGNSVGTYGSKYNPTQSCS</sequence>
<evidence type="ECO:0000256" key="1">
    <source>
        <dbReference type="ARBA" id="ARBA00004613"/>
    </source>
</evidence>
<evidence type="ECO:0000256" key="4">
    <source>
        <dbReference type="SAM" id="MobiDB-lite"/>
    </source>
</evidence>
<dbReference type="InterPro" id="IPR053868">
    <property type="entry name" value="Pel9A-like_beta_helix"/>
</dbReference>
<dbReference type="Proteomes" id="UP000034601">
    <property type="component" value="Unassembled WGS sequence"/>
</dbReference>
<dbReference type="InterPro" id="IPR052052">
    <property type="entry name" value="Polysaccharide_Lyase_9"/>
</dbReference>
<dbReference type="EMBL" id="LCAB01000010">
    <property type="protein sequence ID" value="KKR82672.1"/>
    <property type="molecule type" value="Genomic_DNA"/>
</dbReference>
<dbReference type="SUPFAM" id="SSF51126">
    <property type="entry name" value="Pectin lyase-like"/>
    <property type="match status" value="1"/>
</dbReference>
<accession>A0A0G0X4X9</accession>
<keyword evidence="2" id="KW-0964">Secreted</keyword>
<dbReference type="Pfam" id="PF22842">
    <property type="entry name" value="Pel9A-like_beta_helix"/>
    <property type="match status" value="1"/>
</dbReference>
<evidence type="ECO:0000313" key="7">
    <source>
        <dbReference type="EMBL" id="KKR82672.1"/>
    </source>
</evidence>
<dbReference type="GO" id="GO:0005576">
    <property type="term" value="C:extracellular region"/>
    <property type="evidence" value="ECO:0007669"/>
    <property type="project" value="UniProtKB-SubCell"/>
</dbReference>
<proteinExistence type="predicted"/>
<evidence type="ECO:0000259" key="6">
    <source>
        <dbReference type="Pfam" id="PF22842"/>
    </source>
</evidence>
<gene>
    <name evidence="7" type="ORF">UU29_C0010G0018</name>
</gene>
<feature type="compositionally biased region" description="Polar residues" evidence="4">
    <location>
        <begin position="325"/>
        <end position="337"/>
    </location>
</feature>
<feature type="region of interest" description="Disordered" evidence="4">
    <location>
        <begin position="279"/>
        <end position="301"/>
    </location>
</feature>
<reference evidence="7 8" key="1">
    <citation type="journal article" date="2015" name="Nature">
        <title>rRNA introns, odd ribosomes, and small enigmatic genomes across a large radiation of phyla.</title>
        <authorList>
            <person name="Brown C.T."/>
            <person name="Hug L.A."/>
            <person name="Thomas B.C."/>
            <person name="Sharon I."/>
            <person name="Castelle C.J."/>
            <person name="Singh A."/>
            <person name="Wilkins M.J."/>
            <person name="Williams K.H."/>
            <person name="Banfield J.F."/>
        </authorList>
    </citation>
    <scope>NUCLEOTIDE SEQUENCE [LARGE SCALE GENOMIC DNA]</scope>
</reference>
<evidence type="ECO:0000256" key="2">
    <source>
        <dbReference type="ARBA" id="ARBA00022525"/>
    </source>
</evidence>
<comment type="subcellular location">
    <subcellularLocation>
        <location evidence="1">Secreted</location>
    </subcellularLocation>
</comment>
<organism evidence="7 8">
    <name type="scientific">Candidatus Daviesbacteria bacterium GW2011_GWA2_40_9</name>
    <dbReference type="NCBI Taxonomy" id="1618424"/>
    <lineage>
        <taxon>Bacteria</taxon>
        <taxon>Candidatus Daviesiibacteriota</taxon>
    </lineage>
</organism>